<dbReference type="PANTHER" id="PTHR23503:SF8">
    <property type="entry name" value="FACILITATED GLUCOSE TRANSPORTER PROTEIN 1"/>
    <property type="match status" value="1"/>
</dbReference>
<accession>A0A815YN70</accession>
<organism evidence="8 10">
    <name type="scientific">Didymodactylos carnosus</name>
    <dbReference type="NCBI Taxonomy" id="1234261"/>
    <lineage>
        <taxon>Eukaryota</taxon>
        <taxon>Metazoa</taxon>
        <taxon>Spiralia</taxon>
        <taxon>Gnathifera</taxon>
        <taxon>Rotifera</taxon>
        <taxon>Eurotatoria</taxon>
        <taxon>Bdelloidea</taxon>
        <taxon>Philodinida</taxon>
        <taxon>Philodinidae</taxon>
        <taxon>Didymodactylos</taxon>
    </lineage>
</organism>
<feature type="transmembrane region" description="Helical" evidence="6">
    <location>
        <begin position="74"/>
        <end position="95"/>
    </location>
</feature>
<evidence type="ECO:0000313" key="10">
    <source>
        <dbReference type="Proteomes" id="UP000663829"/>
    </source>
</evidence>
<dbReference type="GO" id="GO:0015149">
    <property type="term" value="F:hexose transmembrane transporter activity"/>
    <property type="evidence" value="ECO:0007669"/>
    <property type="project" value="TreeGrafter"/>
</dbReference>
<evidence type="ECO:0000256" key="5">
    <source>
        <dbReference type="ARBA" id="ARBA00023136"/>
    </source>
</evidence>
<evidence type="ECO:0000256" key="3">
    <source>
        <dbReference type="ARBA" id="ARBA00022692"/>
    </source>
</evidence>
<evidence type="ECO:0000313" key="8">
    <source>
        <dbReference type="EMBL" id="CAF1572448.1"/>
    </source>
</evidence>
<dbReference type="Pfam" id="PF00083">
    <property type="entry name" value="Sugar_tr"/>
    <property type="match status" value="1"/>
</dbReference>
<dbReference type="GO" id="GO:0016020">
    <property type="term" value="C:membrane"/>
    <property type="evidence" value="ECO:0007669"/>
    <property type="project" value="UniProtKB-SubCell"/>
</dbReference>
<feature type="non-terminal residue" evidence="8">
    <location>
        <position position="1"/>
    </location>
</feature>
<feature type="transmembrane region" description="Helical" evidence="6">
    <location>
        <begin position="107"/>
        <end position="128"/>
    </location>
</feature>
<dbReference type="OrthoDB" id="4540492at2759"/>
<feature type="transmembrane region" description="Helical" evidence="6">
    <location>
        <begin position="148"/>
        <end position="175"/>
    </location>
</feature>
<dbReference type="PROSITE" id="PS50850">
    <property type="entry name" value="MFS"/>
    <property type="match status" value="1"/>
</dbReference>
<evidence type="ECO:0000256" key="6">
    <source>
        <dbReference type="SAM" id="Phobius"/>
    </source>
</evidence>
<feature type="transmembrane region" description="Helical" evidence="6">
    <location>
        <begin position="187"/>
        <end position="210"/>
    </location>
</feature>
<dbReference type="AlphaFoldDB" id="A0A815YN70"/>
<proteinExistence type="predicted"/>
<evidence type="ECO:0000313" key="9">
    <source>
        <dbReference type="EMBL" id="CAF4436245.1"/>
    </source>
</evidence>
<dbReference type="Proteomes" id="UP000663829">
    <property type="component" value="Unassembled WGS sequence"/>
</dbReference>
<dbReference type="InterPro" id="IPR005828">
    <property type="entry name" value="MFS_sugar_transport-like"/>
</dbReference>
<protein>
    <recommendedName>
        <fullName evidence="7">Major facilitator superfamily (MFS) profile domain-containing protein</fullName>
    </recommendedName>
</protein>
<keyword evidence="4 6" id="KW-1133">Transmembrane helix</keyword>
<keyword evidence="2" id="KW-0813">Transport</keyword>
<dbReference type="PANTHER" id="PTHR23503">
    <property type="entry name" value="SOLUTE CARRIER FAMILY 2"/>
    <property type="match status" value="1"/>
</dbReference>
<reference evidence="8" key="1">
    <citation type="submission" date="2021-02" db="EMBL/GenBank/DDBJ databases">
        <authorList>
            <person name="Nowell W R."/>
        </authorList>
    </citation>
    <scope>NUCLEOTIDE SEQUENCE</scope>
</reference>
<feature type="domain" description="Major facilitator superfamily (MFS) profile" evidence="7">
    <location>
        <begin position="1"/>
        <end position="255"/>
    </location>
</feature>
<evidence type="ECO:0000256" key="1">
    <source>
        <dbReference type="ARBA" id="ARBA00004141"/>
    </source>
</evidence>
<evidence type="ECO:0000256" key="4">
    <source>
        <dbReference type="ARBA" id="ARBA00022989"/>
    </source>
</evidence>
<dbReference type="InterPro" id="IPR036259">
    <property type="entry name" value="MFS_trans_sf"/>
</dbReference>
<evidence type="ECO:0000259" key="7">
    <source>
        <dbReference type="PROSITE" id="PS50850"/>
    </source>
</evidence>
<dbReference type="EMBL" id="CAJNOQ010030067">
    <property type="protein sequence ID" value="CAF1572448.1"/>
    <property type="molecule type" value="Genomic_DNA"/>
</dbReference>
<gene>
    <name evidence="8" type="ORF">GPM918_LOCUS40491</name>
    <name evidence="9" type="ORF">SRO942_LOCUS41443</name>
</gene>
<dbReference type="Proteomes" id="UP000681722">
    <property type="component" value="Unassembled WGS sequence"/>
</dbReference>
<dbReference type="Gene3D" id="1.20.1250.20">
    <property type="entry name" value="MFS general substrate transporter like domains"/>
    <property type="match status" value="1"/>
</dbReference>
<dbReference type="InterPro" id="IPR020846">
    <property type="entry name" value="MFS_dom"/>
</dbReference>
<comment type="subcellular location">
    <subcellularLocation>
        <location evidence="1">Membrane</location>
        <topology evidence="1">Multi-pass membrane protein</topology>
    </subcellularLocation>
</comment>
<name>A0A815YN70_9BILA</name>
<evidence type="ECO:0000256" key="2">
    <source>
        <dbReference type="ARBA" id="ARBA00022448"/>
    </source>
</evidence>
<sequence length="255" mass="29413">MGVHIGGPNLYNGFTMPWARGQPYPCQKNDSSSQWIAKKWWSCEYPDHKAQGNYYYLPLINGKLEYLRQKFKDSIHTVLFVIGGFIGAFTGQYWYKYLSRRNAIFINYPFQFVASVLMILTLYIYHGYEPLDPDNDEANKGKKNMHAAIALFFISRFLSGFSAGQCCVTTTSYLYDISPRVLRGTVGAFHQLWIVIGILLSQIIGLPWILGRHNTWNWGLAWVGLFSLLGCITIWTIPESPRWFVQERRQNEAAQ</sequence>
<keyword evidence="5 6" id="KW-0472">Membrane</keyword>
<comment type="caution">
    <text evidence="8">The sequence shown here is derived from an EMBL/GenBank/DDBJ whole genome shotgun (WGS) entry which is preliminary data.</text>
</comment>
<keyword evidence="3 6" id="KW-0812">Transmembrane</keyword>
<keyword evidence="10" id="KW-1185">Reference proteome</keyword>
<dbReference type="InterPro" id="IPR045263">
    <property type="entry name" value="GLUT"/>
</dbReference>
<dbReference type="SUPFAM" id="SSF103473">
    <property type="entry name" value="MFS general substrate transporter"/>
    <property type="match status" value="1"/>
</dbReference>
<feature type="transmembrane region" description="Helical" evidence="6">
    <location>
        <begin position="216"/>
        <end position="238"/>
    </location>
</feature>
<dbReference type="EMBL" id="CAJOBC010095919">
    <property type="protein sequence ID" value="CAF4436245.1"/>
    <property type="molecule type" value="Genomic_DNA"/>
</dbReference>